<reference evidence="1" key="1">
    <citation type="submission" date="2023-07" db="EMBL/GenBank/DDBJ databases">
        <authorList>
            <person name="Kim M.K."/>
        </authorList>
    </citation>
    <scope>NUCLEOTIDE SEQUENCE</scope>
    <source>
        <strain evidence="1">ASUV-10-1</strain>
    </source>
</reference>
<dbReference type="Proteomes" id="UP001176429">
    <property type="component" value="Unassembled WGS sequence"/>
</dbReference>
<gene>
    <name evidence="1" type="ORF">Q5H93_15460</name>
</gene>
<organism evidence="1 2">
    <name type="scientific">Hymenobacter aranciens</name>
    <dbReference type="NCBI Taxonomy" id="3063996"/>
    <lineage>
        <taxon>Bacteria</taxon>
        <taxon>Pseudomonadati</taxon>
        <taxon>Bacteroidota</taxon>
        <taxon>Cytophagia</taxon>
        <taxon>Cytophagales</taxon>
        <taxon>Hymenobacteraceae</taxon>
        <taxon>Hymenobacter</taxon>
    </lineage>
</organism>
<evidence type="ECO:0000313" key="2">
    <source>
        <dbReference type="Proteomes" id="UP001176429"/>
    </source>
</evidence>
<protein>
    <submittedName>
        <fullName evidence="1">Uncharacterized protein</fullName>
    </submittedName>
</protein>
<name>A0ABT9BCZ7_9BACT</name>
<comment type="caution">
    <text evidence="1">The sequence shown here is derived from an EMBL/GenBank/DDBJ whole genome shotgun (WGS) entry which is preliminary data.</text>
</comment>
<accession>A0ABT9BCZ7</accession>
<sequence>MKTSPQLPPASAMVVGPPAATAPCPVAAIVKSPLRQLKKLRKQELRRFFISWCEGLHALGFSF</sequence>
<proteinExistence type="predicted"/>
<keyword evidence="2" id="KW-1185">Reference proteome</keyword>
<dbReference type="EMBL" id="JAUQSY010000010">
    <property type="protein sequence ID" value="MDO7876141.1"/>
    <property type="molecule type" value="Genomic_DNA"/>
</dbReference>
<dbReference type="RefSeq" id="WP_305007496.1">
    <property type="nucleotide sequence ID" value="NZ_JAUQSY010000010.1"/>
</dbReference>
<evidence type="ECO:0000313" key="1">
    <source>
        <dbReference type="EMBL" id="MDO7876141.1"/>
    </source>
</evidence>